<dbReference type="GeneID" id="59288037"/>
<dbReference type="GO" id="GO:0000462">
    <property type="term" value="P:maturation of SSU-rRNA from tricistronic rRNA transcript (SSU-rRNA, 5.8S rRNA, LSU-rRNA)"/>
    <property type="evidence" value="ECO:0007669"/>
    <property type="project" value="InterPro"/>
</dbReference>
<dbReference type="PANTHER" id="PTHR23271">
    <property type="entry name" value="HEPATOCELLULAR CARCINOMA-ASSOCIATED ANTIGEN 66"/>
    <property type="match status" value="1"/>
</dbReference>
<name>A0A8H6FVU8_9LECA</name>
<protein>
    <recommendedName>
        <fullName evidence="6">U3 small nucleolar RNA-associated protein 6 N-terminal domain-containing protein</fullName>
    </recommendedName>
</protein>
<reference evidence="7 8" key="1">
    <citation type="journal article" date="2020" name="Genomics">
        <title>Complete, high-quality genomes from long-read metagenomic sequencing of two wolf lichen thalli reveals enigmatic genome architecture.</title>
        <authorList>
            <person name="McKenzie S.K."/>
            <person name="Walston R.F."/>
            <person name="Allen J.L."/>
        </authorList>
    </citation>
    <scope>NUCLEOTIDE SEQUENCE [LARGE SCALE GENOMIC DNA]</scope>
    <source>
        <strain evidence="7">WasteWater2</strain>
    </source>
</reference>
<dbReference type="Pfam" id="PF08640">
    <property type="entry name" value="U3_assoc_6"/>
    <property type="match status" value="1"/>
</dbReference>
<dbReference type="OrthoDB" id="28112at2759"/>
<accession>A0A8H6FVU8</accession>
<evidence type="ECO:0000256" key="1">
    <source>
        <dbReference type="ARBA" id="ARBA00004604"/>
    </source>
</evidence>
<dbReference type="InterPro" id="IPR055347">
    <property type="entry name" value="UTP6_N"/>
</dbReference>
<evidence type="ECO:0000256" key="5">
    <source>
        <dbReference type="ARBA" id="ARBA00023242"/>
    </source>
</evidence>
<gene>
    <name evidence="7" type="ORF">HO173_006376</name>
</gene>
<dbReference type="InterPro" id="IPR013949">
    <property type="entry name" value="Utp6"/>
</dbReference>
<comment type="caution">
    <text evidence="7">The sequence shown here is derived from an EMBL/GenBank/DDBJ whole genome shotgun (WGS) entry which is preliminary data.</text>
</comment>
<keyword evidence="4" id="KW-0677">Repeat</keyword>
<keyword evidence="8" id="KW-1185">Reference proteome</keyword>
<dbReference type="EMBL" id="JACCJC010000024">
    <property type="protein sequence ID" value="KAF6235693.1"/>
    <property type="molecule type" value="Genomic_DNA"/>
</dbReference>
<dbReference type="InterPro" id="IPR011990">
    <property type="entry name" value="TPR-like_helical_dom_sf"/>
</dbReference>
<comment type="similarity">
    <text evidence="2">Belongs to the UTP6 family.</text>
</comment>
<dbReference type="SMART" id="SM00386">
    <property type="entry name" value="HAT"/>
    <property type="match status" value="4"/>
</dbReference>
<dbReference type="PANTHER" id="PTHR23271:SF1">
    <property type="entry name" value="U3 SMALL NUCLEOLAR RNA-ASSOCIATED PROTEIN 6 HOMOLOG"/>
    <property type="match status" value="1"/>
</dbReference>
<keyword evidence="5" id="KW-0539">Nucleus</keyword>
<dbReference type="Proteomes" id="UP000578531">
    <property type="component" value="Unassembled WGS sequence"/>
</dbReference>
<proteinExistence type="inferred from homology"/>
<dbReference type="GO" id="GO:0030515">
    <property type="term" value="F:snoRNA binding"/>
    <property type="evidence" value="ECO:0007669"/>
    <property type="project" value="InterPro"/>
</dbReference>
<evidence type="ECO:0000313" key="8">
    <source>
        <dbReference type="Proteomes" id="UP000578531"/>
    </source>
</evidence>
<dbReference type="InterPro" id="IPR003107">
    <property type="entry name" value="HAT"/>
</dbReference>
<sequence>MAGASDKARFFQEQSVPELQEFARKKTFSKEEIASIARKRSDFEHIINARGSKPQDYARYAEYEMNLESLRRKRVTRLGVKTSNHTGQRRIFFVLDRATKKFPGDVGLWMQYITFAQKQGSNQKVSQILTSVLRLHPTKPELWIYAATMRDADMTEARSYMQRGLRFCGSSEKLWIEYARLEMIHVSKIAGRRRILGLDGGKVDKKSRQDAEGDDEDMITLPAITAENIMSGQRPRGGAEQEALVKLGTSPALLGAIPMAIFDAAMKHFKEGNELCQQFFDVVAEFHEVPCQKSILSHMMDTLRTIAPKSPGTLIRWIQQPVIGTDVKSPEFPALFVDCLDRMKRSFEILTTISTPPKTARPMSILGQQVIAWMLTYQKEDIDADVRKVIRITIRKVESISGRL</sequence>
<dbReference type="Gene3D" id="1.25.40.10">
    <property type="entry name" value="Tetratricopeptide repeat domain"/>
    <property type="match status" value="1"/>
</dbReference>
<evidence type="ECO:0000256" key="2">
    <source>
        <dbReference type="ARBA" id="ARBA00010734"/>
    </source>
</evidence>
<keyword evidence="3" id="KW-0698">rRNA processing</keyword>
<feature type="domain" description="U3 small nucleolar RNA-associated protein 6 N-terminal" evidence="6">
    <location>
        <begin position="13"/>
        <end position="86"/>
    </location>
</feature>
<dbReference type="GO" id="GO:0034388">
    <property type="term" value="C:Pwp2p-containing subcomplex of 90S preribosome"/>
    <property type="evidence" value="ECO:0007669"/>
    <property type="project" value="TreeGrafter"/>
</dbReference>
<evidence type="ECO:0000313" key="7">
    <source>
        <dbReference type="EMBL" id="KAF6235693.1"/>
    </source>
</evidence>
<evidence type="ECO:0000256" key="3">
    <source>
        <dbReference type="ARBA" id="ARBA00022552"/>
    </source>
</evidence>
<dbReference type="AlphaFoldDB" id="A0A8H6FVU8"/>
<evidence type="ECO:0000256" key="4">
    <source>
        <dbReference type="ARBA" id="ARBA00022737"/>
    </source>
</evidence>
<dbReference type="RefSeq" id="XP_037165061.1">
    <property type="nucleotide sequence ID" value="XM_037308287.1"/>
</dbReference>
<dbReference type="GO" id="GO:0032040">
    <property type="term" value="C:small-subunit processome"/>
    <property type="evidence" value="ECO:0007669"/>
    <property type="project" value="TreeGrafter"/>
</dbReference>
<evidence type="ECO:0000259" key="6">
    <source>
        <dbReference type="Pfam" id="PF08640"/>
    </source>
</evidence>
<dbReference type="SUPFAM" id="SSF48452">
    <property type="entry name" value="TPR-like"/>
    <property type="match status" value="1"/>
</dbReference>
<comment type="subcellular location">
    <subcellularLocation>
        <location evidence="1">Nucleus</location>
        <location evidence="1">Nucleolus</location>
    </subcellularLocation>
</comment>
<organism evidence="7 8">
    <name type="scientific">Letharia columbiana</name>
    <dbReference type="NCBI Taxonomy" id="112416"/>
    <lineage>
        <taxon>Eukaryota</taxon>
        <taxon>Fungi</taxon>
        <taxon>Dikarya</taxon>
        <taxon>Ascomycota</taxon>
        <taxon>Pezizomycotina</taxon>
        <taxon>Lecanoromycetes</taxon>
        <taxon>OSLEUM clade</taxon>
        <taxon>Lecanoromycetidae</taxon>
        <taxon>Lecanorales</taxon>
        <taxon>Lecanorineae</taxon>
        <taxon>Parmeliaceae</taxon>
        <taxon>Letharia</taxon>
    </lineage>
</organism>